<keyword evidence="1" id="KW-0472">Membrane</keyword>
<keyword evidence="1" id="KW-1133">Transmembrane helix</keyword>
<sequence length="112" mass="12081">MMTSFFAGLLLAYAGMAALCLGMERHFKQVWQHLPSPGQRQALRLAGWALLAGSFAACVLAWGWAMGPVGWLGQVSLGGFLLLMLLPYWPRLAVLLPVFAAPWLGLVGVIQG</sequence>
<organism evidence="2 3">
    <name type="scientific">Pseudomonas cuatrocienegasensis</name>
    <dbReference type="NCBI Taxonomy" id="543360"/>
    <lineage>
        <taxon>Bacteria</taxon>
        <taxon>Pseudomonadati</taxon>
        <taxon>Pseudomonadota</taxon>
        <taxon>Gammaproteobacteria</taxon>
        <taxon>Pseudomonadales</taxon>
        <taxon>Pseudomonadaceae</taxon>
        <taxon>Pseudomonas</taxon>
    </lineage>
</organism>
<keyword evidence="1" id="KW-0812">Transmembrane</keyword>
<protein>
    <recommendedName>
        <fullName evidence="4">Iron uptake protein</fullName>
    </recommendedName>
</protein>
<dbReference type="Pfam" id="PF11804">
    <property type="entry name" value="DUF3325"/>
    <property type="match status" value="1"/>
</dbReference>
<reference evidence="2 3" key="1">
    <citation type="submission" date="2016-10" db="EMBL/GenBank/DDBJ databases">
        <authorList>
            <person name="Varghese N."/>
            <person name="Submissions S."/>
        </authorList>
    </citation>
    <scope>NUCLEOTIDE SEQUENCE [LARGE SCALE GENOMIC DNA]</scope>
    <source>
        <strain evidence="2 3">CIP 109853</strain>
    </source>
</reference>
<feature type="transmembrane region" description="Helical" evidence="1">
    <location>
        <begin position="46"/>
        <end position="64"/>
    </location>
</feature>
<dbReference type="EMBL" id="FOFP01000031">
    <property type="protein sequence ID" value="SER45414.1"/>
    <property type="molecule type" value="Genomic_DNA"/>
</dbReference>
<dbReference type="RefSeq" id="WP_069522195.1">
    <property type="nucleotide sequence ID" value="NZ_FOFP01000031.1"/>
</dbReference>
<dbReference type="Proteomes" id="UP000198512">
    <property type="component" value="Unassembled WGS sequence"/>
</dbReference>
<evidence type="ECO:0008006" key="4">
    <source>
        <dbReference type="Google" id="ProtNLM"/>
    </source>
</evidence>
<evidence type="ECO:0000256" key="1">
    <source>
        <dbReference type="SAM" id="Phobius"/>
    </source>
</evidence>
<evidence type="ECO:0000313" key="3">
    <source>
        <dbReference type="Proteomes" id="UP000198512"/>
    </source>
</evidence>
<proteinExistence type="predicted"/>
<gene>
    <name evidence="2" type="ORF">SAMN05216600_1318</name>
</gene>
<accession>A0ABY1BRG2</accession>
<dbReference type="InterPro" id="IPR021762">
    <property type="entry name" value="DUF3325"/>
</dbReference>
<keyword evidence="3" id="KW-1185">Reference proteome</keyword>
<comment type="caution">
    <text evidence="2">The sequence shown here is derived from an EMBL/GenBank/DDBJ whole genome shotgun (WGS) entry which is preliminary data.</text>
</comment>
<evidence type="ECO:0000313" key="2">
    <source>
        <dbReference type="EMBL" id="SER45414.1"/>
    </source>
</evidence>
<feature type="transmembrane region" description="Helical" evidence="1">
    <location>
        <begin position="92"/>
        <end position="110"/>
    </location>
</feature>
<name>A0ABY1BRG2_9PSED</name>